<evidence type="ECO:0000313" key="1">
    <source>
        <dbReference type="EMBL" id="CAG6698017.1"/>
    </source>
</evidence>
<protein>
    <submittedName>
        <fullName evidence="1">Uncharacterized protein</fullName>
    </submittedName>
</protein>
<name>A0A8D8U579_9HEMI</name>
<accession>A0A8D8U579</accession>
<organism evidence="1">
    <name type="scientific">Cacopsylla melanoneura</name>
    <dbReference type="NCBI Taxonomy" id="428564"/>
    <lineage>
        <taxon>Eukaryota</taxon>
        <taxon>Metazoa</taxon>
        <taxon>Ecdysozoa</taxon>
        <taxon>Arthropoda</taxon>
        <taxon>Hexapoda</taxon>
        <taxon>Insecta</taxon>
        <taxon>Pterygota</taxon>
        <taxon>Neoptera</taxon>
        <taxon>Paraneoptera</taxon>
        <taxon>Hemiptera</taxon>
        <taxon>Sternorrhyncha</taxon>
        <taxon>Psylloidea</taxon>
        <taxon>Psyllidae</taxon>
        <taxon>Psyllinae</taxon>
        <taxon>Cacopsylla</taxon>
    </lineage>
</organism>
<reference evidence="1" key="1">
    <citation type="submission" date="2021-05" db="EMBL/GenBank/DDBJ databases">
        <authorList>
            <person name="Alioto T."/>
            <person name="Alioto T."/>
            <person name="Gomez Garrido J."/>
        </authorList>
    </citation>
    <scope>NUCLEOTIDE SEQUENCE</scope>
</reference>
<dbReference type="EMBL" id="HBUF01335794">
    <property type="protein sequence ID" value="CAG6698017.1"/>
    <property type="molecule type" value="Transcribed_RNA"/>
</dbReference>
<proteinExistence type="predicted"/>
<sequence>MMMMMMIMDSKTIRSQVRYYDRVRLFFGLGCPGPWVSKGSQYCLFCRTTNSPILTLSSPALVMIGLDKCLLVSSRLSSVFSRSLCSLCLSIPSSSPRFSFSFDSTCFADPSSLLYSFVSILRTILSTLNSSWLLLVSTHVTKIK</sequence>
<dbReference type="AlphaFoldDB" id="A0A8D8U579"/>